<organism evidence="2 3">
    <name type="scientific">Candidatus Scalindua japonica</name>
    <dbReference type="NCBI Taxonomy" id="1284222"/>
    <lineage>
        <taxon>Bacteria</taxon>
        <taxon>Pseudomonadati</taxon>
        <taxon>Planctomycetota</taxon>
        <taxon>Candidatus Brocadiia</taxon>
        <taxon>Candidatus Brocadiales</taxon>
        <taxon>Candidatus Scalinduaceae</taxon>
        <taxon>Candidatus Scalindua</taxon>
    </lineage>
</organism>
<sequence>MIKIIKSQKDYNEALKNVEFLMDRNPKVGSSDANKLELLILLIKDYEDKRFPMQAPDPIEAILFRMEQEGLQPRDLIPYIGSRSKVSEILSKKRPLTLTMIRALHESLGIPIKSLIKEDKPKLFKSDEIDWNCFPVREIINRGWVKSRFSDIKAHSKDIILEFLQPLDSENLVPALYRMTENVRSARKIDRGSLMMWNARVIILANEYRNSKKYKKGSVSKEFIKNVIQLSKYDDGPQKARAFLMENAIPLVIEPHLPRTHLDGAAIMTEQGPVIGLTIRYDRLDNFWFNLAHELSHISLHLDKYNMGFYDYNLETDSDDPMEKEADGFASECLIPEVKWENSPASNLKTPGAAIHLAKELNIHPAIVAGKMRHYFRNYRILNQLIGNKQARICFSEINWS</sequence>
<dbReference type="AlphaFoldDB" id="A0A286U1N2"/>
<dbReference type="GO" id="GO:0001046">
    <property type="term" value="F:core promoter sequence-specific DNA binding"/>
    <property type="evidence" value="ECO:0007669"/>
    <property type="project" value="TreeGrafter"/>
</dbReference>
<evidence type="ECO:0000313" key="2">
    <source>
        <dbReference type="EMBL" id="GAX62048.1"/>
    </source>
</evidence>
<dbReference type="Pfam" id="PF06114">
    <property type="entry name" value="Peptidase_M78"/>
    <property type="match status" value="1"/>
</dbReference>
<dbReference type="GO" id="GO:0006355">
    <property type="term" value="P:regulation of DNA-templated transcription"/>
    <property type="evidence" value="ECO:0007669"/>
    <property type="project" value="InterPro"/>
</dbReference>
<dbReference type="InterPro" id="IPR010359">
    <property type="entry name" value="IrrE_HExxH"/>
</dbReference>
<dbReference type="Gene3D" id="1.10.10.2910">
    <property type="match status" value="1"/>
</dbReference>
<dbReference type="PANTHER" id="PTHR40455">
    <property type="entry name" value="ANTITOXIN HIGA"/>
    <property type="match status" value="1"/>
</dbReference>
<reference evidence="3" key="1">
    <citation type="journal article" date="2017" name="Environ. Microbiol. Rep.">
        <title>Genetic Diversity of Marine Anaerobic Ammonium-Oxidizing Bacteria as Revealed by Genomic and Proteomic Analyses of 'Candidatus Scalindua japonica'.</title>
        <authorList>
            <person name="Oshiki M."/>
            <person name="Mizuto K."/>
            <person name="Kimura Z."/>
            <person name="Kindaichi T."/>
            <person name="Satoh H."/>
            <person name="Okabe S."/>
        </authorList>
    </citation>
    <scope>NUCLEOTIDE SEQUENCE [LARGE SCALE GENOMIC DNA]</scope>
    <source>
        <strain evidence="3">husup-a2</strain>
    </source>
</reference>
<dbReference type="OrthoDB" id="9796786at2"/>
<dbReference type="RefSeq" id="WP_096895425.1">
    <property type="nucleotide sequence ID" value="NZ_BAOS01000028.1"/>
</dbReference>
<dbReference type="PANTHER" id="PTHR40455:SF1">
    <property type="entry name" value="ANTITOXIN HIGA"/>
    <property type="match status" value="1"/>
</dbReference>
<keyword evidence="3" id="KW-1185">Reference proteome</keyword>
<dbReference type="EMBL" id="BAOS01000028">
    <property type="protein sequence ID" value="GAX62048.1"/>
    <property type="molecule type" value="Genomic_DNA"/>
</dbReference>
<dbReference type="InterPro" id="IPR039060">
    <property type="entry name" value="Antitox_HigA"/>
</dbReference>
<gene>
    <name evidence="2" type="ORF">SCALIN_C28_0250</name>
</gene>
<name>A0A286U1N2_9BACT</name>
<comment type="caution">
    <text evidence="2">The sequence shown here is derived from an EMBL/GenBank/DDBJ whole genome shotgun (WGS) entry which is preliminary data.</text>
</comment>
<dbReference type="Proteomes" id="UP000218542">
    <property type="component" value="Unassembled WGS sequence"/>
</dbReference>
<proteinExistence type="predicted"/>
<evidence type="ECO:0000313" key="3">
    <source>
        <dbReference type="Proteomes" id="UP000218542"/>
    </source>
</evidence>
<protein>
    <submittedName>
        <fullName evidence="2">Transcription regulator</fullName>
    </submittedName>
</protein>
<evidence type="ECO:0000259" key="1">
    <source>
        <dbReference type="Pfam" id="PF06114"/>
    </source>
</evidence>
<feature type="domain" description="IrrE N-terminal-like" evidence="1">
    <location>
        <begin position="264"/>
        <end position="339"/>
    </location>
</feature>
<accession>A0A286U1N2</accession>